<feature type="compositionally biased region" description="Pro residues" evidence="1">
    <location>
        <begin position="70"/>
        <end position="80"/>
    </location>
</feature>
<evidence type="ECO:0008006" key="7">
    <source>
        <dbReference type="Google" id="ProtNLM"/>
    </source>
</evidence>
<protein>
    <recommendedName>
        <fullName evidence="7">LppP/LprE family lipoprotein</fullName>
    </recommendedName>
</protein>
<proteinExistence type="predicted"/>
<reference evidence="4" key="2">
    <citation type="journal article" date="2023" name="Nat. Commun.">
        <title>Cultivation of marine bacteria of the SAR202 clade.</title>
        <authorList>
            <person name="Lim Y."/>
            <person name="Seo J.H."/>
            <person name="Giovannoni S.J."/>
            <person name="Kang I."/>
            <person name="Cho J.C."/>
        </authorList>
    </citation>
    <scope>NUCLEOTIDE SEQUENCE</scope>
    <source>
        <strain evidence="4">JH1073</strain>
    </source>
</reference>
<keyword evidence="5" id="KW-1185">Reference proteome</keyword>
<keyword evidence="2" id="KW-0732">Signal</keyword>
<dbReference type="Proteomes" id="UP001219901">
    <property type="component" value="Chromosome"/>
</dbReference>
<feature type="signal peptide" evidence="2">
    <location>
        <begin position="1"/>
        <end position="25"/>
    </location>
</feature>
<gene>
    <name evidence="3" type="ORF">GKO46_04695</name>
    <name evidence="4" type="ORF">GKO48_04565</name>
</gene>
<evidence type="ECO:0000256" key="2">
    <source>
        <dbReference type="SAM" id="SignalP"/>
    </source>
</evidence>
<evidence type="ECO:0000313" key="3">
    <source>
        <dbReference type="EMBL" id="MDG0866370.1"/>
    </source>
</evidence>
<feature type="region of interest" description="Disordered" evidence="1">
    <location>
        <begin position="61"/>
        <end position="87"/>
    </location>
</feature>
<feature type="region of interest" description="Disordered" evidence="1">
    <location>
        <begin position="148"/>
        <end position="180"/>
    </location>
</feature>
<evidence type="ECO:0000313" key="4">
    <source>
        <dbReference type="EMBL" id="WFG38916.1"/>
    </source>
</evidence>
<dbReference type="Proteomes" id="UP001321249">
    <property type="component" value="Unassembled WGS sequence"/>
</dbReference>
<feature type="chain" id="PRO_5042468597" description="LppP/LprE family lipoprotein" evidence="2">
    <location>
        <begin position="26"/>
        <end position="551"/>
    </location>
</feature>
<reference evidence="5" key="3">
    <citation type="submission" date="2023-06" db="EMBL/GenBank/DDBJ databases">
        <title>Pangenomics reveal diversification of enzyme families and niche specialization in globally abundant SAR202 bacteria.</title>
        <authorList>
            <person name="Saw J.H.W."/>
        </authorList>
    </citation>
    <scope>NUCLEOTIDE SEQUENCE [LARGE SCALE GENOMIC DNA]</scope>
    <source>
        <strain evidence="5">JH1073</strain>
    </source>
</reference>
<accession>A0AAJ6CR49</accession>
<dbReference type="RefSeq" id="WP_342822194.1">
    <property type="nucleotide sequence ID" value="NZ_CP046146.1"/>
</dbReference>
<name>A0AAJ6CR49_9CHLR</name>
<feature type="compositionally biased region" description="Polar residues" evidence="1">
    <location>
        <begin position="160"/>
        <end position="177"/>
    </location>
</feature>
<evidence type="ECO:0000313" key="6">
    <source>
        <dbReference type="Proteomes" id="UP001321249"/>
    </source>
</evidence>
<dbReference type="EMBL" id="CP046147">
    <property type="protein sequence ID" value="WFG38916.1"/>
    <property type="molecule type" value="Genomic_DNA"/>
</dbReference>
<dbReference type="PROSITE" id="PS51257">
    <property type="entry name" value="PROKAR_LIPOPROTEIN"/>
    <property type="match status" value="1"/>
</dbReference>
<dbReference type="EMBL" id="WMBE01000001">
    <property type="protein sequence ID" value="MDG0866370.1"/>
    <property type="molecule type" value="Genomic_DNA"/>
</dbReference>
<organism evidence="4 5">
    <name type="scientific">Candidatus Lucifugimonas marina</name>
    <dbReference type="NCBI Taxonomy" id="3038979"/>
    <lineage>
        <taxon>Bacteria</taxon>
        <taxon>Bacillati</taxon>
        <taxon>Chloroflexota</taxon>
        <taxon>Dehalococcoidia</taxon>
        <taxon>SAR202 cluster</taxon>
        <taxon>Candidatus Lucifugimonadales</taxon>
        <taxon>Candidatus Lucifugimonadaceae</taxon>
        <taxon>Candidatus Lucifugimonas</taxon>
    </lineage>
</organism>
<dbReference type="AlphaFoldDB" id="A0AAJ6CR49"/>
<evidence type="ECO:0000256" key="1">
    <source>
        <dbReference type="SAM" id="MobiDB-lite"/>
    </source>
</evidence>
<sequence length="551" mass="58770">MAHHRNIRSLLLLIAIAAITSVVIACETEQVQYYLTPTQVPPGHGMTAPNATEIVAATELPRTPATATPGPKPTAHPTPAPAAEIPDGYLSDQTQAEHSALILGCTGWSSVKVDETLYYRPCADDAIWTSLNASSDELAVLSGEATATIESQPPTPSPIATPNNSLIPVPTPTRQPSSDPPRYHYLTEAEALEGSAELGCSGWSGTVVDGVSYFRACGSYRDYELLSSGAPVTLSGEPCTIESDPTARFTHPPTDLENISSISPPGSPIGGVIKPHSYIFNIDAPGQRFARVPVYAVADSVLTAVSYYDTPSGSGEYLLFFDVTCEISYKFDHISEVAPKIAAVAPSTPSQSSATTRTELIEFKAGEIIAYTVGAGGQGPWDFGAYDLTYTNRFANQERYEKGRMTQSIHTVCPYEYFDETLRSQMLTLLGTHGQQIIPGIPCYTSERDVAGAASGAWFDSPDLGFSDSAFSAALLAGDFVGITGIGSDMRIAKDEPTWLDPAKLTTSHCYASNGEWRFIEIIGDGMTMKAAGGQGPCPNELSANATTYYR</sequence>
<evidence type="ECO:0000313" key="5">
    <source>
        <dbReference type="Proteomes" id="UP001219901"/>
    </source>
</evidence>
<reference evidence="5 6" key="1">
    <citation type="submission" date="2019-11" db="EMBL/GenBank/DDBJ databases">
        <authorList>
            <person name="Cho J.-C."/>
        </authorList>
    </citation>
    <scope>NUCLEOTIDE SEQUENCE [LARGE SCALE GENOMIC DNA]</scope>
    <source>
        <strain evidence="4 5">JH1073</strain>
        <strain evidence="3 6">JH702</strain>
    </source>
</reference>